<feature type="region of interest" description="Disordered" evidence="1">
    <location>
        <begin position="1"/>
        <end position="67"/>
    </location>
</feature>
<evidence type="ECO:0000256" key="1">
    <source>
        <dbReference type="SAM" id="MobiDB-lite"/>
    </source>
</evidence>
<reference evidence="2" key="1">
    <citation type="submission" date="2022-12" db="EMBL/GenBank/DDBJ databases">
        <authorList>
            <person name="Voronina O.L."/>
            <person name="Kunda M.S."/>
            <person name="Ryzhova N."/>
            <person name="Aksenova E.I."/>
        </authorList>
    </citation>
    <scope>NUCLEOTIDE SEQUENCE</scope>
    <source>
        <strain evidence="2">SCCH136:Ach223948</strain>
    </source>
</reference>
<feature type="compositionally biased region" description="Pro residues" evidence="1">
    <location>
        <begin position="13"/>
        <end position="24"/>
    </location>
</feature>
<protein>
    <submittedName>
        <fullName evidence="2">Uncharacterized protein</fullName>
    </submittedName>
</protein>
<comment type="caution">
    <text evidence="2">The sequence shown here is derived from an EMBL/GenBank/DDBJ whole genome shotgun (WGS) entry which is preliminary data.</text>
</comment>
<name>A0A0D6I7K6_ALCXX</name>
<evidence type="ECO:0000313" key="3">
    <source>
        <dbReference type="Proteomes" id="UP001141992"/>
    </source>
</evidence>
<dbReference type="RefSeq" id="WP_020928698.1">
    <property type="nucleotide sequence ID" value="NZ_CP043820.1"/>
</dbReference>
<gene>
    <name evidence="2" type="ORF">O9570_13080</name>
</gene>
<accession>A0A0D6I7K6</accession>
<dbReference type="Proteomes" id="UP001141992">
    <property type="component" value="Unassembled WGS sequence"/>
</dbReference>
<organism evidence="2 3">
    <name type="scientific">Alcaligenes xylosoxydans xylosoxydans</name>
    <name type="common">Achromobacter xylosoxidans</name>
    <dbReference type="NCBI Taxonomy" id="85698"/>
    <lineage>
        <taxon>Bacteria</taxon>
        <taxon>Pseudomonadati</taxon>
        <taxon>Pseudomonadota</taxon>
        <taxon>Betaproteobacteria</taxon>
        <taxon>Burkholderiales</taxon>
        <taxon>Alcaligenaceae</taxon>
        <taxon>Achromobacter</taxon>
    </lineage>
</organism>
<sequence>MPHPDSTPRLPRAAPPSPAAPAPRAPADSEDARGQAPGNAVPEEDIEPADATADDPHPAQAGRAANAPWLRRMREIDAARPGFPGEHLAVLGLGVWLMRRGMRGGTPLRRMLLTLAGTTLVGRAASGTGGIARVARVLRRLG</sequence>
<dbReference type="EMBL" id="JAPZVI010000008">
    <property type="protein sequence ID" value="MCZ8402382.1"/>
    <property type="molecule type" value="Genomic_DNA"/>
</dbReference>
<dbReference type="AlphaFoldDB" id="A0A0D6I7K6"/>
<evidence type="ECO:0000313" key="2">
    <source>
        <dbReference type="EMBL" id="MCZ8402382.1"/>
    </source>
</evidence>
<proteinExistence type="predicted"/>
<dbReference type="KEGG" id="axx:ERS451415_04200"/>